<keyword evidence="12" id="KW-1185">Reference proteome</keyword>
<dbReference type="AlphaFoldDB" id="A0A370TDF0"/>
<keyword evidence="6" id="KW-0067">ATP-binding</keyword>
<dbReference type="GO" id="GO:0005524">
    <property type="term" value="F:ATP binding"/>
    <property type="evidence" value="ECO:0007669"/>
    <property type="project" value="UniProtKB-KW"/>
</dbReference>
<keyword evidence="4" id="KW-0547">Nucleotide-binding</keyword>
<evidence type="ECO:0000259" key="10">
    <source>
        <dbReference type="PROSITE" id="PS50011"/>
    </source>
</evidence>
<evidence type="ECO:0000256" key="6">
    <source>
        <dbReference type="ARBA" id="ARBA00022840"/>
    </source>
</evidence>
<feature type="domain" description="Protein kinase" evidence="10">
    <location>
        <begin position="77"/>
        <end position="398"/>
    </location>
</feature>
<reference evidence="11 12" key="1">
    <citation type="journal article" date="2018" name="IMA Fungus">
        <title>IMA Genome-F 9: Draft genome sequence of Annulohypoxylon stygium, Aspergillus mulundensis, Berkeleyomyces basicola (syn. Thielaviopsis basicola), Ceratocystis smalleyi, two Cercospora beticola strains, Coleophoma cylindrospora, Fusarium fracticaudum, Phialophora cf. hyalina, and Morchella septimelata.</title>
        <authorList>
            <person name="Wingfield B.D."/>
            <person name="Bills G.F."/>
            <person name="Dong Y."/>
            <person name="Huang W."/>
            <person name="Nel W.J."/>
            <person name="Swalarsk-Parry B.S."/>
            <person name="Vaghefi N."/>
            <person name="Wilken P.M."/>
            <person name="An Z."/>
            <person name="de Beer Z.W."/>
            <person name="De Vos L."/>
            <person name="Chen L."/>
            <person name="Duong T.A."/>
            <person name="Gao Y."/>
            <person name="Hammerbacher A."/>
            <person name="Kikkert J.R."/>
            <person name="Li Y."/>
            <person name="Li H."/>
            <person name="Li K."/>
            <person name="Li Q."/>
            <person name="Liu X."/>
            <person name="Ma X."/>
            <person name="Naidoo K."/>
            <person name="Pethybridge S.J."/>
            <person name="Sun J."/>
            <person name="Steenkamp E.T."/>
            <person name="van der Nest M.A."/>
            <person name="van Wyk S."/>
            <person name="Wingfield M.J."/>
            <person name="Xiong C."/>
            <person name="Yue Q."/>
            <person name="Zhang X."/>
        </authorList>
    </citation>
    <scope>NUCLEOTIDE SEQUENCE [LARGE SCALE GENOMIC DNA]</scope>
    <source>
        <strain evidence="11 12">BP 5553</strain>
    </source>
</reference>
<accession>A0A370TDF0</accession>
<dbReference type="InterPro" id="IPR000719">
    <property type="entry name" value="Prot_kinase_dom"/>
</dbReference>
<evidence type="ECO:0000256" key="8">
    <source>
        <dbReference type="ARBA" id="ARBA00048679"/>
    </source>
</evidence>
<name>A0A370TDF0_9HELO</name>
<evidence type="ECO:0000256" key="9">
    <source>
        <dbReference type="SAM" id="MobiDB-lite"/>
    </source>
</evidence>
<comment type="caution">
    <text evidence="11">The sequence shown here is derived from an EMBL/GenBank/DDBJ whole genome shotgun (WGS) entry which is preliminary data.</text>
</comment>
<evidence type="ECO:0000256" key="1">
    <source>
        <dbReference type="ARBA" id="ARBA00012513"/>
    </source>
</evidence>
<keyword evidence="3" id="KW-0808">Transferase</keyword>
<keyword evidence="5" id="KW-0418">Kinase</keyword>
<keyword evidence="2" id="KW-0723">Serine/threonine-protein kinase</keyword>
<dbReference type="PANTHER" id="PTHR47634:SF9">
    <property type="entry name" value="PROTEIN KINASE DOMAIN-CONTAINING PROTEIN-RELATED"/>
    <property type="match status" value="1"/>
</dbReference>
<sequence>MSGVPAYVTCAFVEEPENHPETSSRHRELLSEPFDDHPDGKLYSPGYFDDVEDREEYKPGGFHPVHPGDNLGRDNRFRVIHKLGNGALSTVWLCRDYEKSKYVALKIIIADAPRDVCSELKVVHRKDLDLDQAGGKHIALPLDHFWIDGPSGSHLCQVLPVSGPRVPVIWRTFPDPSKPAINISLQVTSGLQFLHRNGIRHGGLSDLDGLREEQVAMELGEPRKEGLLTELDETPGPSAPKYIVQPINLEALDPRHLIDLACIIDFGESYDSSSPPEGLGIPPGCCSPELIFDSLVGIASDIWALACTIYELRSMSRLCETWDGDDDEVILQIVRLLGKLPEPWWPFWDARDRWCKEDGTPIVDPDIGIAFATPFTVDELIALGVHFRIGSATGPWVP</sequence>
<dbReference type="GO" id="GO:0050684">
    <property type="term" value="P:regulation of mRNA processing"/>
    <property type="evidence" value="ECO:0007669"/>
    <property type="project" value="TreeGrafter"/>
</dbReference>
<dbReference type="EMBL" id="NPIC01000010">
    <property type="protein sequence ID" value="RDL32476.1"/>
    <property type="molecule type" value="Genomic_DNA"/>
</dbReference>
<dbReference type="GeneID" id="43601781"/>
<dbReference type="GO" id="GO:0004674">
    <property type="term" value="F:protein serine/threonine kinase activity"/>
    <property type="evidence" value="ECO:0007669"/>
    <property type="project" value="UniProtKB-KW"/>
</dbReference>
<evidence type="ECO:0000256" key="5">
    <source>
        <dbReference type="ARBA" id="ARBA00022777"/>
    </source>
</evidence>
<feature type="region of interest" description="Disordered" evidence="9">
    <location>
        <begin position="15"/>
        <end position="35"/>
    </location>
</feature>
<dbReference type="Gene3D" id="3.30.200.20">
    <property type="entry name" value="Phosphorylase Kinase, domain 1"/>
    <property type="match status" value="1"/>
</dbReference>
<comment type="catalytic activity">
    <reaction evidence="7">
        <text>L-threonyl-[protein] + ATP = O-phospho-L-threonyl-[protein] + ADP + H(+)</text>
        <dbReference type="Rhea" id="RHEA:46608"/>
        <dbReference type="Rhea" id="RHEA-COMP:11060"/>
        <dbReference type="Rhea" id="RHEA-COMP:11605"/>
        <dbReference type="ChEBI" id="CHEBI:15378"/>
        <dbReference type="ChEBI" id="CHEBI:30013"/>
        <dbReference type="ChEBI" id="CHEBI:30616"/>
        <dbReference type="ChEBI" id="CHEBI:61977"/>
        <dbReference type="ChEBI" id="CHEBI:456216"/>
        <dbReference type="EC" id="2.7.11.1"/>
    </reaction>
</comment>
<proteinExistence type="predicted"/>
<evidence type="ECO:0000313" key="11">
    <source>
        <dbReference type="EMBL" id="RDL32476.1"/>
    </source>
</evidence>
<feature type="compositionally biased region" description="Basic and acidic residues" evidence="9">
    <location>
        <begin position="16"/>
        <end position="35"/>
    </location>
</feature>
<comment type="catalytic activity">
    <reaction evidence="8">
        <text>L-seryl-[protein] + ATP = O-phospho-L-seryl-[protein] + ADP + H(+)</text>
        <dbReference type="Rhea" id="RHEA:17989"/>
        <dbReference type="Rhea" id="RHEA-COMP:9863"/>
        <dbReference type="Rhea" id="RHEA-COMP:11604"/>
        <dbReference type="ChEBI" id="CHEBI:15378"/>
        <dbReference type="ChEBI" id="CHEBI:29999"/>
        <dbReference type="ChEBI" id="CHEBI:30616"/>
        <dbReference type="ChEBI" id="CHEBI:83421"/>
        <dbReference type="ChEBI" id="CHEBI:456216"/>
        <dbReference type="EC" id="2.7.11.1"/>
    </reaction>
</comment>
<organism evidence="11 12">
    <name type="scientific">Venustampulla echinocandica</name>
    <dbReference type="NCBI Taxonomy" id="2656787"/>
    <lineage>
        <taxon>Eukaryota</taxon>
        <taxon>Fungi</taxon>
        <taxon>Dikarya</taxon>
        <taxon>Ascomycota</taxon>
        <taxon>Pezizomycotina</taxon>
        <taxon>Leotiomycetes</taxon>
        <taxon>Helotiales</taxon>
        <taxon>Pleuroascaceae</taxon>
        <taxon>Venustampulla</taxon>
    </lineage>
</organism>
<evidence type="ECO:0000256" key="4">
    <source>
        <dbReference type="ARBA" id="ARBA00022741"/>
    </source>
</evidence>
<dbReference type="Gene3D" id="1.10.510.10">
    <property type="entry name" value="Transferase(Phosphotransferase) domain 1"/>
    <property type="match status" value="1"/>
</dbReference>
<evidence type="ECO:0000256" key="7">
    <source>
        <dbReference type="ARBA" id="ARBA00047899"/>
    </source>
</evidence>
<dbReference type="InterPro" id="IPR011009">
    <property type="entry name" value="Kinase-like_dom_sf"/>
</dbReference>
<dbReference type="PANTHER" id="PTHR47634">
    <property type="entry name" value="PROTEIN KINASE DOMAIN-CONTAINING PROTEIN-RELATED"/>
    <property type="match status" value="1"/>
</dbReference>
<dbReference type="InterPro" id="IPR051334">
    <property type="entry name" value="SRPK"/>
</dbReference>
<gene>
    <name evidence="11" type="ORF">BP5553_08932</name>
</gene>
<evidence type="ECO:0000313" key="12">
    <source>
        <dbReference type="Proteomes" id="UP000254866"/>
    </source>
</evidence>
<dbReference type="GO" id="GO:0005634">
    <property type="term" value="C:nucleus"/>
    <property type="evidence" value="ECO:0007669"/>
    <property type="project" value="TreeGrafter"/>
</dbReference>
<dbReference type="GO" id="GO:0000245">
    <property type="term" value="P:spliceosomal complex assembly"/>
    <property type="evidence" value="ECO:0007669"/>
    <property type="project" value="TreeGrafter"/>
</dbReference>
<dbReference type="Proteomes" id="UP000254866">
    <property type="component" value="Unassembled WGS sequence"/>
</dbReference>
<evidence type="ECO:0000256" key="2">
    <source>
        <dbReference type="ARBA" id="ARBA00022527"/>
    </source>
</evidence>
<dbReference type="SMART" id="SM00220">
    <property type="entry name" value="S_TKc"/>
    <property type="match status" value="1"/>
</dbReference>
<evidence type="ECO:0000256" key="3">
    <source>
        <dbReference type="ARBA" id="ARBA00022679"/>
    </source>
</evidence>
<dbReference type="SUPFAM" id="SSF56112">
    <property type="entry name" value="Protein kinase-like (PK-like)"/>
    <property type="match status" value="1"/>
</dbReference>
<dbReference type="RefSeq" id="XP_031866198.1">
    <property type="nucleotide sequence ID" value="XM_032017555.1"/>
</dbReference>
<dbReference type="PROSITE" id="PS50011">
    <property type="entry name" value="PROTEIN_KINASE_DOM"/>
    <property type="match status" value="1"/>
</dbReference>
<dbReference type="GO" id="GO:0005737">
    <property type="term" value="C:cytoplasm"/>
    <property type="evidence" value="ECO:0007669"/>
    <property type="project" value="TreeGrafter"/>
</dbReference>
<protein>
    <recommendedName>
        <fullName evidence="1">non-specific serine/threonine protein kinase</fullName>
        <ecNumber evidence="1">2.7.11.1</ecNumber>
    </recommendedName>
</protein>
<dbReference type="OrthoDB" id="5979581at2759"/>
<dbReference type="STRING" id="2656787.A0A370TDF0"/>
<dbReference type="EC" id="2.7.11.1" evidence="1"/>